<gene>
    <name evidence="1" type="ORF">HINF_LOCUS23014</name>
    <name evidence="5" type="ORF">HINF_LOCUS32002</name>
    <name evidence="2" type="ORF">HINF_LOCUS41949</name>
    <name evidence="3" type="ORF">HINF_LOCUS42403</name>
    <name evidence="6" type="ORF">HINF_LOCUS43041</name>
    <name evidence="7" type="ORF">HINF_LOCUS46489</name>
    <name evidence="4" type="ORF">HINF_LOCUS65266</name>
    <name evidence="8" type="ORF">HINF_LOCUS74534</name>
</gene>
<evidence type="ECO:0000313" key="7">
    <source>
        <dbReference type="EMBL" id="CAL6055328.1"/>
    </source>
</evidence>
<comment type="caution">
    <text evidence="3">The sequence shown here is derived from an EMBL/GenBank/DDBJ whole genome shotgun (WGS) entry which is preliminary data.</text>
</comment>
<evidence type="ECO:0000313" key="6">
    <source>
        <dbReference type="EMBL" id="CAL6049171.1"/>
    </source>
</evidence>
<accession>A0AA86QB48</accession>
<dbReference type="Pfam" id="PF13921">
    <property type="entry name" value="Myb_DNA-bind_6"/>
    <property type="match status" value="1"/>
</dbReference>
<dbReference type="EMBL" id="CAXDID020000637">
    <property type="protein sequence ID" value="CAL6107529.1"/>
    <property type="molecule type" value="Genomic_DNA"/>
</dbReference>
<evidence type="ECO:0000313" key="3">
    <source>
        <dbReference type="EMBL" id="CAI9954758.1"/>
    </source>
</evidence>
<dbReference type="EMBL" id="CATOUU010000609">
    <property type="protein sequence ID" value="CAI9935369.1"/>
    <property type="molecule type" value="Genomic_DNA"/>
</dbReference>
<sequence>MKPRSYRDLQNLPDYQPQARNEQYNRVKWDLDESARLLGKIQQLKNDQIKVNWVQLAKDFKNRHPWSLFNKYLECTDTPWTKEEEERLGTFWEKNRSRPGFKVEEAEKIFKKHHSKMIKFKLEQITRNNRFKPRFWIQKEDLYKVETI</sequence>
<evidence type="ECO:0000313" key="5">
    <source>
        <dbReference type="EMBL" id="CAL6028841.1"/>
    </source>
</evidence>
<proteinExistence type="predicted"/>
<dbReference type="GO" id="GO:0003677">
    <property type="term" value="F:DNA binding"/>
    <property type="evidence" value="ECO:0007669"/>
    <property type="project" value="UniProtKB-KW"/>
</dbReference>
<dbReference type="InterPro" id="IPR009057">
    <property type="entry name" value="Homeodomain-like_sf"/>
</dbReference>
<dbReference type="EMBL" id="CAXDID020000108">
    <property type="protein sequence ID" value="CAL6028841.1"/>
    <property type="molecule type" value="Genomic_DNA"/>
</dbReference>
<keyword evidence="3" id="KW-0238">DNA-binding</keyword>
<keyword evidence="9" id="KW-1185">Reference proteome</keyword>
<dbReference type="EMBL" id="CATOUU010001179">
    <property type="protein sequence ID" value="CAI9977621.1"/>
    <property type="molecule type" value="Genomic_DNA"/>
</dbReference>
<reference evidence="5 9" key="2">
    <citation type="submission" date="2024-07" db="EMBL/GenBank/DDBJ databases">
        <authorList>
            <person name="Akdeniz Z."/>
        </authorList>
    </citation>
    <scope>NUCLEOTIDE SEQUENCE [LARGE SCALE GENOMIC DNA]</scope>
</reference>
<dbReference type="SUPFAM" id="SSF46689">
    <property type="entry name" value="Homeodomain-like"/>
    <property type="match status" value="1"/>
</dbReference>
<evidence type="ECO:0000313" key="9">
    <source>
        <dbReference type="Proteomes" id="UP001642409"/>
    </source>
</evidence>
<dbReference type="EMBL" id="CAXDID020000206">
    <property type="protein sequence ID" value="CAL6055328.1"/>
    <property type="molecule type" value="Genomic_DNA"/>
</dbReference>
<dbReference type="Proteomes" id="UP001642409">
    <property type="component" value="Unassembled WGS sequence"/>
</dbReference>
<dbReference type="EMBL" id="CAXDID020000178">
    <property type="protein sequence ID" value="CAL6049171.1"/>
    <property type="molecule type" value="Genomic_DNA"/>
</dbReference>
<reference evidence="3" key="1">
    <citation type="submission" date="2023-06" db="EMBL/GenBank/DDBJ databases">
        <authorList>
            <person name="Kurt Z."/>
        </authorList>
    </citation>
    <scope>NUCLEOTIDE SEQUENCE</scope>
</reference>
<evidence type="ECO:0000313" key="1">
    <source>
        <dbReference type="EMBL" id="CAI9935369.1"/>
    </source>
</evidence>
<name>A0AA86QB48_9EUKA</name>
<organism evidence="3">
    <name type="scientific">Hexamita inflata</name>
    <dbReference type="NCBI Taxonomy" id="28002"/>
    <lineage>
        <taxon>Eukaryota</taxon>
        <taxon>Metamonada</taxon>
        <taxon>Diplomonadida</taxon>
        <taxon>Hexamitidae</taxon>
        <taxon>Hexamitinae</taxon>
        <taxon>Hexamita</taxon>
    </lineage>
</organism>
<dbReference type="EMBL" id="CATOUU010000851">
    <property type="protein sequence ID" value="CAI9954758.1"/>
    <property type="molecule type" value="Genomic_DNA"/>
</dbReference>
<dbReference type="EMBL" id="CATOUU010000848">
    <property type="protein sequence ID" value="CAI9954304.1"/>
    <property type="molecule type" value="Genomic_DNA"/>
</dbReference>
<dbReference type="AlphaFoldDB" id="A0AA86QB48"/>
<evidence type="ECO:0000313" key="4">
    <source>
        <dbReference type="EMBL" id="CAI9977621.1"/>
    </source>
</evidence>
<evidence type="ECO:0000313" key="8">
    <source>
        <dbReference type="EMBL" id="CAL6107529.1"/>
    </source>
</evidence>
<protein>
    <submittedName>
        <fullName evidence="3">Myb-like DNA-binding domain-containing protein</fullName>
    </submittedName>
    <submittedName>
        <fullName evidence="5">Myb-like_DNA-binding domain-containing protein</fullName>
    </submittedName>
</protein>
<evidence type="ECO:0000313" key="2">
    <source>
        <dbReference type="EMBL" id="CAI9954304.1"/>
    </source>
</evidence>